<accession>A0ABQ7DT41</accession>
<gene>
    <name evidence="1" type="ORF">DY000_02031360</name>
</gene>
<protein>
    <submittedName>
        <fullName evidence="1">Uncharacterized protein</fullName>
    </submittedName>
</protein>
<dbReference type="Proteomes" id="UP000266723">
    <property type="component" value="Unassembled WGS sequence"/>
</dbReference>
<evidence type="ECO:0000313" key="2">
    <source>
        <dbReference type="Proteomes" id="UP000266723"/>
    </source>
</evidence>
<proteinExistence type="predicted"/>
<name>A0ABQ7DT41_BRACR</name>
<comment type="caution">
    <text evidence="1">The sequence shown here is derived from an EMBL/GenBank/DDBJ whole genome shotgun (WGS) entry which is preliminary data.</text>
</comment>
<sequence length="135" mass="15672">MESIQEQLNELSAYAYSKIGWHQSSIKDIQETLQNISNAIQKMDERWTRNAETTRSFIAAWSRILKEPNLTSNTKPDITACLGACYTWDQILQTSWKDLVATTIKACFIKISNKEFEWDLEAAIFKARFTKNSWI</sequence>
<organism evidence="1 2">
    <name type="scientific">Brassica cretica</name>
    <name type="common">Mustard</name>
    <dbReference type="NCBI Taxonomy" id="69181"/>
    <lineage>
        <taxon>Eukaryota</taxon>
        <taxon>Viridiplantae</taxon>
        <taxon>Streptophyta</taxon>
        <taxon>Embryophyta</taxon>
        <taxon>Tracheophyta</taxon>
        <taxon>Spermatophyta</taxon>
        <taxon>Magnoliopsida</taxon>
        <taxon>eudicotyledons</taxon>
        <taxon>Gunneridae</taxon>
        <taxon>Pentapetalae</taxon>
        <taxon>rosids</taxon>
        <taxon>malvids</taxon>
        <taxon>Brassicales</taxon>
        <taxon>Brassicaceae</taxon>
        <taxon>Brassiceae</taxon>
        <taxon>Brassica</taxon>
    </lineage>
</organism>
<reference evidence="1 2" key="1">
    <citation type="journal article" date="2020" name="BMC Genomics">
        <title>Intraspecific diversification of the crop wild relative Brassica cretica Lam. using demographic model selection.</title>
        <authorList>
            <person name="Kioukis A."/>
            <person name="Michalopoulou V.A."/>
            <person name="Briers L."/>
            <person name="Pirintsos S."/>
            <person name="Studholme D.J."/>
            <person name="Pavlidis P."/>
            <person name="Sarris P.F."/>
        </authorList>
    </citation>
    <scope>NUCLEOTIDE SEQUENCE [LARGE SCALE GENOMIC DNA]</scope>
    <source>
        <strain evidence="2">cv. PFS-1207/04</strain>
    </source>
</reference>
<dbReference type="EMBL" id="QGKV02000649">
    <property type="protein sequence ID" value="KAF3580468.1"/>
    <property type="molecule type" value="Genomic_DNA"/>
</dbReference>
<keyword evidence="2" id="KW-1185">Reference proteome</keyword>
<evidence type="ECO:0000313" key="1">
    <source>
        <dbReference type="EMBL" id="KAF3580468.1"/>
    </source>
</evidence>